<dbReference type="PANTHER" id="PTHR46820">
    <property type="entry name" value="HISTONE-LYSINE N-METHYLTRANSFERASE SETD7"/>
    <property type="match status" value="1"/>
</dbReference>
<feature type="region of interest" description="Disordered" evidence="2">
    <location>
        <begin position="399"/>
        <end position="447"/>
    </location>
</feature>
<dbReference type="KEGG" id="acan:ACA1_399220"/>
<feature type="compositionally biased region" description="Basic residues" evidence="2">
    <location>
        <begin position="430"/>
        <end position="439"/>
    </location>
</feature>
<evidence type="ECO:0000256" key="2">
    <source>
        <dbReference type="SAM" id="MobiDB-lite"/>
    </source>
</evidence>
<dbReference type="InterPro" id="IPR044436">
    <property type="entry name" value="SETD7_SET"/>
</dbReference>
<dbReference type="RefSeq" id="XP_004351693.1">
    <property type="nucleotide sequence ID" value="XM_004351641.1"/>
</dbReference>
<dbReference type="Pfam" id="PF00856">
    <property type="entry name" value="SET"/>
    <property type="match status" value="1"/>
</dbReference>
<dbReference type="Gene3D" id="2.20.110.10">
    <property type="entry name" value="Histone H3 K4-specific methyltransferase SET7/9 N-terminal domain"/>
    <property type="match status" value="2"/>
</dbReference>
<evidence type="ECO:0000259" key="3">
    <source>
        <dbReference type="PROSITE" id="PS50280"/>
    </source>
</evidence>
<dbReference type="OMA" id="HSFIPNC"/>
<evidence type="ECO:0000313" key="4">
    <source>
        <dbReference type="EMBL" id="ELR22916.1"/>
    </source>
</evidence>
<dbReference type="PROSITE" id="PS50280">
    <property type="entry name" value="SET"/>
    <property type="match status" value="1"/>
</dbReference>
<dbReference type="CDD" id="cd10530">
    <property type="entry name" value="SET_SETD7"/>
    <property type="match status" value="1"/>
</dbReference>
<dbReference type="InterPro" id="IPR046341">
    <property type="entry name" value="SET_dom_sf"/>
</dbReference>
<dbReference type="GO" id="GO:0005694">
    <property type="term" value="C:chromosome"/>
    <property type="evidence" value="ECO:0007669"/>
    <property type="project" value="TreeGrafter"/>
</dbReference>
<dbReference type="GO" id="GO:0005634">
    <property type="term" value="C:nucleus"/>
    <property type="evidence" value="ECO:0007669"/>
    <property type="project" value="TreeGrafter"/>
</dbReference>
<dbReference type="GO" id="GO:0003682">
    <property type="term" value="F:chromatin binding"/>
    <property type="evidence" value="ECO:0007669"/>
    <property type="project" value="TreeGrafter"/>
</dbReference>
<evidence type="ECO:0000256" key="1">
    <source>
        <dbReference type="ARBA" id="ARBA00022737"/>
    </source>
</evidence>
<feature type="region of interest" description="Disordered" evidence="2">
    <location>
        <begin position="1"/>
        <end position="42"/>
    </location>
</feature>
<dbReference type="PANTHER" id="PTHR46820:SF1">
    <property type="entry name" value="HISTONE-LYSINE N-METHYLTRANSFERASE SETD7"/>
    <property type="match status" value="1"/>
</dbReference>
<dbReference type="STRING" id="1257118.L8HES8"/>
<dbReference type="GeneID" id="14923879"/>
<dbReference type="Gene3D" id="2.170.270.10">
    <property type="entry name" value="SET domain"/>
    <property type="match status" value="1"/>
</dbReference>
<keyword evidence="1" id="KW-0677">Repeat</keyword>
<feature type="compositionally biased region" description="Acidic residues" evidence="2">
    <location>
        <begin position="193"/>
        <end position="203"/>
    </location>
</feature>
<protein>
    <submittedName>
        <fullName evidence="4">MORN repeat-containing protein</fullName>
    </submittedName>
</protein>
<dbReference type="OrthoDB" id="16628at2759"/>
<accession>L8HES8</accession>
<keyword evidence="5" id="KW-1185">Reference proteome</keyword>
<feature type="compositionally biased region" description="Basic and acidic residues" evidence="2">
    <location>
        <begin position="1"/>
        <end position="18"/>
    </location>
</feature>
<dbReference type="AlphaFoldDB" id="L8HES8"/>
<feature type="compositionally biased region" description="Low complexity" evidence="2">
    <location>
        <begin position="204"/>
        <end position="215"/>
    </location>
</feature>
<organism evidence="4 5">
    <name type="scientific">Acanthamoeba castellanii (strain ATCC 30010 / Neff)</name>
    <dbReference type="NCBI Taxonomy" id="1257118"/>
    <lineage>
        <taxon>Eukaryota</taxon>
        <taxon>Amoebozoa</taxon>
        <taxon>Discosea</taxon>
        <taxon>Longamoebia</taxon>
        <taxon>Centramoebida</taxon>
        <taxon>Acanthamoebidae</taxon>
        <taxon>Acanthamoeba</taxon>
    </lineage>
</organism>
<gene>
    <name evidence="4" type="ORF">ACA1_399220</name>
</gene>
<feature type="compositionally biased region" description="Acidic residues" evidence="2">
    <location>
        <begin position="171"/>
        <end position="186"/>
    </location>
</feature>
<dbReference type="EMBL" id="KB007869">
    <property type="protein sequence ID" value="ELR22916.1"/>
    <property type="molecule type" value="Genomic_DNA"/>
</dbReference>
<dbReference type="SMART" id="SM00698">
    <property type="entry name" value="MORN"/>
    <property type="match status" value="3"/>
</dbReference>
<dbReference type="SUPFAM" id="SSF82199">
    <property type="entry name" value="SET domain"/>
    <property type="match status" value="1"/>
</dbReference>
<dbReference type="VEuPathDB" id="AmoebaDB:ACA1_399220"/>
<dbReference type="SMART" id="SM00317">
    <property type="entry name" value="SET"/>
    <property type="match status" value="1"/>
</dbReference>
<feature type="domain" description="SET" evidence="3">
    <location>
        <begin position="246"/>
        <end position="371"/>
    </location>
</feature>
<dbReference type="Proteomes" id="UP000011083">
    <property type="component" value="Unassembled WGS sequence"/>
</dbReference>
<dbReference type="InterPro" id="IPR003409">
    <property type="entry name" value="MORN"/>
</dbReference>
<evidence type="ECO:0000313" key="5">
    <source>
        <dbReference type="Proteomes" id="UP000011083"/>
    </source>
</evidence>
<dbReference type="GO" id="GO:0070828">
    <property type="term" value="P:heterochromatin organization"/>
    <property type="evidence" value="ECO:0007669"/>
    <property type="project" value="TreeGrafter"/>
</dbReference>
<proteinExistence type="predicted"/>
<reference evidence="4 5" key="1">
    <citation type="journal article" date="2013" name="Genome Biol.">
        <title>Genome of Acanthamoeba castellanii highlights extensive lateral gene transfer and early evolution of tyrosine kinase signaling.</title>
        <authorList>
            <person name="Clarke M."/>
            <person name="Lohan A.J."/>
            <person name="Liu B."/>
            <person name="Lagkouvardos I."/>
            <person name="Roy S."/>
            <person name="Zafar N."/>
            <person name="Bertelli C."/>
            <person name="Schilde C."/>
            <person name="Kianianmomeni A."/>
            <person name="Burglin T.R."/>
            <person name="Frech C."/>
            <person name="Turcotte B."/>
            <person name="Kopec K.O."/>
            <person name="Synnott J.M."/>
            <person name="Choo C."/>
            <person name="Paponov I."/>
            <person name="Finkler A."/>
            <person name="Soon Heng Tan C."/>
            <person name="Hutchins A.P."/>
            <person name="Weinmeier T."/>
            <person name="Rattei T."/>
            <person name="Chu J.S."/>
            <person name="Gimenez G."/>
            <person name="Irimia M."/>
            <person name="Rigden D.J."/>
            <person name="Fitzpatrick D.A."/>
            <person name="Lorenzo-Morales J."/>
            <person name="Bateman A."/>
            <person name="Chiu C.H."/>
            <person name="Tang P."/>
            <person name="Hegemann P."/>
            <person name="Fromm H."/>
            <person name="Raoult D."/>
            <person name="Greub G."/>
            <person name="Miranda-Saavedra D."/>
            <person name="Chen N."/>
            <person name="Nash P."/>
            <person name="Ginger M.L."/>
            <person name="Horn M."/>
            <person name="Schaap P."/>
            <person name="Caler L."/>
            <person name="Loftus B."/>
        </authorList>
    </citation>
    <scope>NUCLEOTIDE SEQUENCE [LARGE SCALE GENOMIC DNA]</scope>
    <source>
        <strain evidence="4 5">Neff</strain>
    </source>
</reference>
<dbReference type="SUPFAM" id="SSF82185">
    <property type="entry name" value="Histone H3 K4-specific methyltransferase SET7/9 N-terminal domain"/>
    <property type="match status" value="1"/>
</dbReference>
<dbReference type="Pfam" id="PF02493">
    <property type="entry name" value="MORN"/>
    <property type="match status" value="3"/>
</dbReference>
<feature type="region of interest" description="Disordered" evidence="2">
    <location>
        <begin position="170"/>
        <end position="228"/>
    </location>
</feature>
<name>L8HES8_ACACF</name>
<sequence length="447" mass="49436">MEHHQEEQEVDEEPKYEGEVDDDGEPHGLGALHFPDGSRMGGQWVEGELHGPGEYSFPDGSRILGEWVHGELAGQVEEFDADGRVRYRGRYAGGQRDGDGQLWYHDEGARIAGTWCRGRLQGPAVYTYPDGSTLRGTWSDEGELVSAVWHDKNGQADPKHREYCFVGVREEVEEEDGDEEDDDDEGETKADEDKEEEEAEATTESEGAKEGAASAMMSKGEEVKGAGRGKLFTRPHALVGDAYEGQHVYVDQSRVPHSGQGLFAARDIDKDTIFSFYAGEKITHEFNDRRLWSECSNAISLDDDLVIDVPRPFDQLDHYSASLGHKANHASPPDNNCIYYPYDGHPVFGRIKCLRSVRSIKQGEELLVDYGYEAHEAPEWWTPTTSTSVDGPTTLKRKASEAANLNASGSPPTSSPGCKATDDGDGAAPAHHKKKKKSSKRPERQEP</sequence>
<feature type="compositionally biased region" description="Polar residues" evidence="2">
    <location>
        <begin position="403"/>
        <end position="416"/>
    </location>
</feature>
<dbReference type="InterPro" id="IPR001214">
    <property type="entry name" value="SET_dom"/>
</dbReference>